<organism evidence="1 2">
    <name type="scientific">Brunnivagina elsteri CCALA 953</name>
    <dbReference type="NCBI Taxonomy" id="987040"/>
    <lineage>
        <taxon>Bacteria</taxon>
        <taxon>Bacillati</taxon>
        <taxon>Cyanobacteriota</taxon>
        <taxon>Cyanophyceae</taxon>
        <taxon>Nostocales</taxon>
        <taxon>Calotrichaceae</taxon>
        <taxon>Brunnivagina</taxon>
    </lineage>
</organism>
<evidence type="ECO:0000313" key="2">
    <source>
        <dbReference type="Proteomes" id="UP000218238"/>
    </source>
</evidence>
<evidence type="ECO:0000313" key="1">
    <source>
        <dbReference type="EMBL" id="PAX53452.1"/>
    </source>
</evidence>
<feature type="non-terminal residue" evidence="1">
    <location>
        <position position="220"/>
    </location>
</feature>
<sequence>MAIYLEHFCTKTGKPIIANGEPIIEKIEYCLAEYFAPNATFKLGVVYQGLTTEDDLKQFTSQGLSLEFAADRRFYFMDEGLREKLFDQAHFGAAYGSNLFTPCKSFSERENLRVLVVDANTGENGGVMPNSDAIALVGDGDGKIDVRLHTSLGNQEATPFQTRFGIKERYAGLDVDDENQPLIKTWQLGKGTFAPRDLSEIGNGYDLIISTDQLKGRSVG</sequence>
<dbReference type="Proteomes" id="UP000218238">
    <property type="component" value="Unassembled WGS sequence"/>
</dbReference>
<protein>
    <submittedName>
        <fullName evidence="1">Uncharacterized protein</fullName>
    </submittedName>
</protein>
<dbReference type="EMBL" id="NTFS01000140">
    <property type="protein sequence ID" value="PAX53452.1"/>
    <property type="molecule type" value="Genomic_DNA"/>
</dbReference>
<proteinExistence type="predicted"/>
<gene>
    <name evidence="1" type="ORF">CK510_13975</name>
</gene>
<accession>A0A2A2TI94</accession>
<comment type="caution">
    <text evidence="1">The sequence shown here is derived from an EMBL/GenBank/DDBJ whole genome shotgun (WGS) entry which is preliminary data.</text>
</comment>
<reference evidence="1 2" key="1">
    <citation type="submission" date="2017-08" db="EMBL/GenBank/DDBJ databases">
        <title>Draft genome sequence of filamentous cyanobacterium Calothrix elsteri CCALA 953.</title>
        <authorList>
            <person name="Gagunashvili A.N."/>
            <person name="Elster J."/>
            <person name="Andresson O.S."/>
        </authorList>
    </citation>
    <scope>NUCLEOTIDE SEQUENCE [LARGE SCALE GENOMIC DNA]</scope>
    <source>
        <strain evidence="1 2">CCALA 953</strain>
    </source>
</reference>
<keyword evidence="2" id="KW-1185">Reference proteome</keyword>
<name>A0A2A2TI94_9CYAN</name>
<dbReference type="AlphaFoldDB" id="A0A2A2TI94"/>